<accession>A0A250XM86</accession>
<dbReference type="InterPro" id="IPR027417">
    <property type="entry name" value="P-loop_NTPase"/>
</dbReference>
<evidence type="ECO:0000256" key="3">
    <source>
        <dbReference type="ARBA" id="ARBA00023186"/>
    </source>
</evidence>
<comment type="caution">
    <text evidence="8">The sequence shown here is derived from an EMBL/GenBank/DDBJ whole genome shotgun (WGS) entry which is preliminary data.</text>
</comment>
<evidence type="ECO:0000313" key="8">
    <source>
        <dbReference type="EMBL" id="GAX84187.1"/>
    </source>
</evidence>
<evidence type="ECO:0000256" key="6">
    <source>
        <dbReference type="SAM" id="MobiDB-lite"/>
    </source>
</evidence>
<dbReference type="GO" id="GO:0005737">
    <property type="term" value="C:cytoplasm"/>
    <property type="evidence" value="ECO:0007669"/>
    <property type="project" value="TreeGrafter"/>
</dbReference>
<dbReference type="SMART" id="SM00833">
    <property type="entry name" value="CobW_C"/>
    <property type="match status" value="1"/>
</dbReference>
<reference evidence="8 9" key="1">
    <citation type="submission" date="2017-08" db="EMBL/GenBank/DDBJ databases">
        <title>Acidophilic green algal genome provides insights into adaptation to an acidic environment.</title>
        <authorList>
            <person name="Hirooka S."/>
            <person name="Hirose Y."/>
            <person name="Kanesaki Y."/>
            <person name="Higuchi S."/>
            <person name="Fujiwara T."/>
            <person name="Onuma R."/>
            <person name="Era A."/>
            <person name="Ohbayashi R."/>
            <person name="Uzuka A."/>
            <person name="Nozaki H."/>
            <person name="Yoshikawa H."/>
            <person name="Miyagishima S.Y."/>
        </authorList>
    </citation>
    <scope>NUCLEOTIDE SEQUENCE [LARGE SCALE GENOMIC DNA]</scope>
    <source>
        <strain evidence="8 9">NIES-2499</strain>
    </source>
</reference>
<gene>
    <name evidence="8" type="ORF">CEUSTIGMA_g11610.t1</name>
</gene>
<dbReference type="InterPro" id="IPR003495">
    <property type="entry name" value="CobW/HypB/UreG_nucleotide-bd"/>
</dbReference>
<dbReference type="CDD" id="cd03112">
    <property type="entry name" value="CobW-like"/>
    <property type="match status" value="1"/>
</dbReference>
<dbReference type="PANTHER" id="PTHR13748">
    <property type="entry name" value="COBW-RELATED"/>
    <property type="match status" value="1"/>
</dbReference>
<evidence type="ECO:0000256" key="5">
    <source>
        <dbReference type="ARBA" id="ARBA00049117"/>
    </source>
</evidence>
<evidence type="ECO:0000256" key="1">
    <source>
        <dbReference type="ARBA" id="ARBA00022741"/>
    </source>
</evidence>
<dbReference type="AlphaFoldDB" id="A0A250XM86"/>
<evidence type="ECO:0000259" key="7">
    <source>
        <dbReference type="SMART" id="SM00833"/>
    </source>
</evidence>
<evidence type="ECO:0000256" key="2">
    <source>
        <dbReference type="ARBA" id="ARBA00022801"/>
    </source>
</evidence>
<dbReference type="InterPro" id="IPR051316">
    <property type="entry name" value="Zinc-reg_GTPase_activator"/>
</dbReference>
<organism evidence="8 9">
    <name type="scientific">Chlamydomonas eustigma</name>
    <dbReference type="NCBI Taxonomy" id="1157962"/>
    <lineage>
        <taxon>Eukaryota</taxon>
        <taxon>Viridiplantae</taxon>
        <taxon>Chlorophyta</taxon>
        <taxon>core chlorophytes</taxon>
        <taxon>Chlorophyceae</taxon>
        <taxon>CS clade</taxon>
        <taxon>Chlamydomonadales</taxon>
        <taxon>Chlamydomonadaceae</taxon>
        <taxon>Chlamydomonas</taxon>
    </lineage>
</organism>
<dbReference type="SUPFAM" id="SSF90002">
    <property type="entry name" value="Hypothetical protein YjiA, C-terminal domain"/>
    <property type="match status" value="1"/>
</dbReference>
<dbReference type="SUPFAM" id="SSF52540">
    <property type="entry name" value="P-loop containing nucleoside triphosphate hydrolases"/>
    <property type="match status" value="1"/>
</dbReference>
<dbReference type="GO" id="GO:0016787">
    <property type="term" value="F:hydrolase activity"/>
    <property type="evidence" value="ECO:0007669"/>
    <property type="project" value="UniProtKB-KW"/>
</dbReference>
<dbReference type="Pfam" id="PF07683">
    <property type="entry name" value="CobW_C"/>
    <property type="match status" value="1"/>
</dbReference>
<dbReference type="EMBL" id="BEGY01000118">
    <property type="protein sequence ID" value="GAX84187.1"/>
    <property type="molecule type" value="Genomic_DNA"/>
</dbReference>
<evidence type="ECO:0000256" key="4">
    <source>
        <dbReference type="ARBA" id="ARBA00034320"/>
    </source>
</evidence>
<keyword evidence="1" id="KW-0547">Nucleotide-binding</keyword>
<proteinExistence type="inferred from homology"/>
<evidence type="ECO:0000313" key="9">
    <source>
        <dbReference type="Proteomes" id="UP000232323"/>
    </source>
</evidence>
<dbReference type="InterPro" id="IPR011629">
    <property type="entry name" value="CobW-like_C"/>
</dbReference>
<dbReference type="Gene3D" id="3.30.1220.10">
    <property type="entry name" value="CobW-like, C-terminal domain"/>
    <property type="match status" value="1"/>
</dbReference>
<feature type="compositionally biased region" description="Basic residues" evidence="6">
    <location>
        <begin position="284"/>
        <end position="293"/>
    </location>
</feature>
<keyword evidence="2" id="KW-0378">Hydrolase</keyword>
<name>A0A250XM86_9CHLO</name>
<sequence>MSQEAKKIPITVITGFLGAGKTTLVNYILNEKHGKKIAVIENEFGEIGIDDGLVMETKEEIFEMNNGCICCTVRGDLIRILNKLLKRRGKLDAIMIETTGLANPAPVIQTFFVDEDIKEACVLDAVLTVVDTKHITQHLDEVKPDGVVNEAVQQVAFADKILLNKLDLVTDDQKLEVSKRIKGINKGVEILECIQSRVDLDKLLGINAFSLDKLLAEDPDFLDEGKDHHHHHDHGPAHGQPGHACDAHCHENKDHACDSHCHESKDHACDDHCHDHGHHDEHHAHGHHGHLHHKHDDRVTSVGIQMEGSCDMAKLNEWLSKLLQERGPDLFRSKGILSVAGSNDKHVFQGVHMLLQFSTSSEGAGRPWLEGEKRLNKIVFIGKNLNREELTASFKACIVQA</sequence>
<keyword evidence="9" id="KW-1185">Reference proteome</keyword>
<comment type="similarity">
    <text evidence="4">Belongs to the SIMIBI class G3E GTPase family. ZNG1 subfamily.</text>
</comment>
<feature type="region of interest" description="Disordered" evidence="6">
    <location>
        <begin position="277"/>
        <end position="296"/>
    </location>
</feature>
<comment type="catalytic activity">
    <reaction evidence="5">
        <text>GTP + H2O = GDP + phosphate + H(+)</text>
        <dbReference type="Rhea" id="RHEA:19669"/>
        <dbReference type="ChEBI" id="CHEBI:15377"/>
        <dbReference type="ChEBI" id="CHEBI:15378"/>
        <dbReference type="ChEBI" id="CHEBI:37565"/>
        <dbReference type="ChEBI" id="CHEBI:43474"/>
        <dbReference type="ChEBI" id="CHEBI:58189"/>
    </reaction>
    <physiologicalReaction direction="left-to-right" evidence="5">
        <dbReference type="Rhea" id="RHEA:19670"/>
    </physiologicalReaction>
</comment>
<protein>
    <recommendedName>
        <fullName evidence="7">CobW C-terminal domain-containing protein</fullName>
    </recommendedName>
</protein>
<dbReference type="Pfam" id="PF02492">
    <property type="entry name" value="cobW"/>
    <property type="match status" value="1"/>
</dbReference>
<dbReference type="GO" id="GO:0000166">
    <property type="term" value="F:nucleotide binding"/>
    <property type="evidence" value="ECO:0007669"/>
    <property type="project" value="UniProtKB-KW"/>
</dbReference>
<dbReference type="OrthoDB" id="258627at2759"/>
<dbReference type="InterPro" id="IPR036627">
    <property type="entry name" value="CobW-likC_sf"/>
</dbReference>
<dbReference type="Proteomes" id="UP000232323">
    <property type="component" value="Unassembled WGS sequence"/>
</dbReference>
<keyword evidence="3" id="KW-0143">Chaperone</keyword>
<feature type="domain" description="CobW C-terminal" evidence="7">
    <location>
        <begin position="299"/>
        <end position="398"/>
    </location>
</feature>
<dbReference type="PANTHER" id="PTHR13748:SF70">
    <property type="entry name" value="COBW_HYPB_UREG NUCLEOTIDE-BINDING DOMAIN-CONTAINING PROTEIN"/>
    <property type="match status" value="1"/>
</dbReference>
<dbReference type="Gene3D" id="3.40.50.300">
    <property type="entry name" value="P-loop containing nucleotide triphosphate hydrolases"/>
    <property type="match status" value="1"/>
</dbReference>